<protein>
    <submittedName>
        <fullName evidence="2">Uncharacterized protein</fullName>
    </submittedName>
</protein>
<dbReference type="EMBL" id="BGZK01000316">
    <property type="protein sequence ID" value="GBP36255.1"/>
    <property type="molecule type" value="Genomic_DNA"/>
</dbReference>
<accession>A0A4C1VF21</accession>
<feature type="coiled-coil region" evidence="1">
    <location>
        <begin position="67"/>
        <end position="111"/>
    </location>
</feature>
<sequence length="128" mass="14978">MSLEEKCENMMNAVTESRVVYGKMCVDYNKKTTLVENKILQLKLNTIADNPFKPKQKLPHIDNGEALKDSKEFIKEIEHRMKRVERLQEKVRQTQEIVEQLQNKNLVLKDKKPLTAEALLARAKSRKK</sequence>
<keyword evidence="1" id="KW-0175">Coiled coil</keyword>
<keyword evidence="3" id="KW-1185">Reference proteome</keyword>
<evidence type="ECO:0000313" key="2">
    <source>
        <dbReference type="EMBL" id="GBP36255.1"/>
    </source>
</evidence>
<proteinExistence type="predicted"/>
<gene>
    <name evidence="2" type="ORF">EVAR_85503_1</name>
</gene>
<name>A0A4C1VF21_EUMVA</name>
<comment type="caution">
    <text evidence="2">The sequence shown here is derived from an EMBL/GenBank/DDBJ whole genome shotgun (WGS) entry which is preliminary data.</text>
</comment>
<dbReference type="AlphaFoldDB" id="A0A4C1VF21"/>
<organism evidence="2 3">
    <name type="scientific">Eumeta variegata</name>
    <name type="common">Bagworm moth</name>
    <name type="synonym">Eumeta japonica</name>
    <dbReference type="NCBI Taxonomy" id="151549"/>
    <lineage>
        <taxon>Eukaryota</taxon>
        <taxon>Metazoa</taxon>
        <taxon>Ecdysozoa</taxon>
        <taxon>Arthropoda</taxon>
        <taxon>Hexapoda</taxon>
        <taxon>Insecta</taxon>
        <taxon>Pterygota</taxon>
        <taxon>Neoptera</taxon>
        <taxon>Endopterygota</taxon>
        <taxon>Lepidoptera</taxon>
        <taxon>Glossata</taxon>
        <taxon>Ditrysia</taxon>
        <taxon>Tineoidea</taxon>
        <taxon>Psychidae</taxon>
        <taxon>Oiketicinae</taxon>
        <taxon>Eumeta</taxon>
    </lineage>
</organism>
<dbReference type="OrthoDB" id="7244275at2759"/>
<dbReference type="Proteomes" id="UP000299102">
    <property type="component" value="Unassembled WGS sequence"/>
</dbReference>
<evidence type="ECO:0000313" key="3">
    <source>
        <dbReference type="Proteomes" id="UP000299102"/>
    </source>
</evidence>
<reference evidence="2 3" key="1">
    <citation type="journal article" date="2019" name="Commun. Biol.">
        <title>The bagworm genome reveals a unique fibroin gene that provides high tensile strength.</title>
        <authorList>
            <person name="Kono N."/>
            <person name="Nakamura H."/>
            <person name="Ohtoshi R."/>
            <person name="Tomita M."/>
            <person name="Numata K."/>
            <person name="Arakawa K."/>
        </authorList>
    </citation>
    <scope>NUCLEOTIDE SEQUENCE [LARGE SCALE GENOMIC DNA]</scope>
</reference>
<evidence type="ECO:0000256" key="1">
    <source>
        <dbReference type="SAM" id="Coils"/>
    </source>
</evidence>